<comment type="caution">
    <text evidence="1">The sequence shown here is derived from an EMBL/GenBank/DDBJ whole genome shotgun (WGS) entry which is preliminary data.</text>
</comment>
<evidence type="ECO:0000313" key="1">
    <source>
        <dbReference type="EMBL" id="KAJ3532058.1"/>
    </source>
</evidence>
<evidence type="ECO:0000313" key="2">
    <source>
        <dbReference type="Proteomes" id="UP001148629"/>
    </source>
</evidence>
<sequence length="661" mass="74502">MTYRHIPLANKSQTRLLHLNPAKDKSEDLSGSLVICEINKLSTSNATSSSRYEALSYVWGPPSPNHKLTIGTASLPITENCDAALRQLRRLGEERVLWIDAICIDQTAAGTDERNAQVAMMGDIYSAASNVLVWLGEGDDKTRTLLVHLTRLYFLRDDFWEDTRATICNKFMNRCDKRWKTSEVAAVQKIIEDLFGRPWFERMWTLQELLLAGHATVICGDQSMEWGSLCHAVELLQASFPLSSKGTRNFINCFYACSDFKELLDDPSESEGALSKMIHHSRIRHATNPKDKIFALYGLSLNLGKTMPQPDYTQLISEVYARATIAIMEHDASLWPLDNVWSEKRRHDVPSWVPDWSDDYRWSDNVLSELGHVPLDPADRDIPFHWDAPPDQEAPSFKTSSDFKKLKLRGCVVGVIDQVFNGTDRAQTQAEVLASPPSSVQHELARRRHGAETVKLFRRIFSEVISGEEKEAQFVRLLLTLAPTQPEESFMKGAQHLRHALCTKLGSRDIQYIYARAKRTLMAIKEATSRHSTILSYVESDLDAALDVILSERGLERETWREEICDLALHRAFGIAPSFYLLVRGLWINRSVFVTNTRLMGYAHGQISVGDLIVKFPGASGPSVLRRMKEEFSIMAPAVAKFAGDATVTLTGLSTKEFVLV</sequence>
<keyword evidence="2" id="KW-1185">Reference proteome</keyword>
<proteinExistence type="predicted"/>
<gene>
    <name evidence="1" type="ORF">NM208_g8609</name>
</gene>
<dbReference type="EMBL" id="JANRMS010000998">
    <property type="protein sequence ID" value="KAJ3532058.1"/>
    <property type="molecule type" value="Genomic_DNA"/>
</dbReference>
<name>A0ACC1S4W0_9HYPO</name>
<reference evidence="1" key="1">
    <citation type="submission" date="2022-08" db="EMBL/GenBank/DDBJ databases">
        <title>Genome Sequence of Fusarium decemcellulare.</title>
        <authorList>
            <person name="Buettner E."/>
        </authorList>
    </citation>
    <scope>NUCLEOTIDE SEQUENCE</scope>
    <source>
        <strain evidence="1">Babe19</strain>
    </source>
</reference>
<protein>
    <submittedName>
        <fullName evidence="1">Uncharacterized protein</fullName>
    </submittedName>
</protein>
<dbReference type="Proteomes" id="UP001148629">
    <property type="component" value="Unassembled WGS sequence"/>
</dbReference>
<accession>A0ACC1S4W0</accession>
<organism evidence="1 2">
    <name type="scientific">Fusarium decemcellulare</name>
    <dbReference type="NCBI Taxonomy" id="57161"/>
    <lineage>
        <taxon>Eukaryota</taxon>
        <taxon>Fungi</taxon>
        <taxon>Dikarya</taxon>
        <taxon>Ascomycota</taxon>
        <taxon>Pezizomycotina</taxon>
        <taxon>Sordariomycetes</taxon>
        <taxon>Hypocreomycetidae</taxon>
        <taxon>Hypocreales</taxon>
        <taxon>Nectriaceae</taxon>
        <taxon>Fusarium</taxon>
        <taxon>Fusarium decemcellulare species complex</taxon>
    </lineage>
</organism>